<reference evidence="5 6" key="1">
    <citation type="submission" date="2016-10" db="EMBL/GenBank/DDBJ databases">
        <authorList>
            <person name="Varghese N."/>
            <person name="Submissions S."/>
        </authorList>
    </citation>
    <scope>NUCLEOTIDE SEQUENCE [LARGE SCALE GENOMIC DNA]</scope>
    <source>
        <strain evidence="5 6">BS3667</strain>
    </source>
</reference>
<keyword evidence="2" id="KW-0680">Restriction system</keyword>
<dbReference type="CDD" id="cd17246">
    <property type="entry name" value="RMtype1_S_SonII-TRD2-CR2_like"/>
    <property type="match status" value="1"/>
</dbReference>
<dbReference type="InterPro" id="IPR052021">
    <property type="entry name" value="Type-I_RS_S_subunit"/>
</dbReference>
<feature type="domain" description="Type I restriction modification DNA specificity" evidence="4">
    <location>
        <begin position="232"/>
        <end position="357"/>
    </location>
</feature>
<gene>
    <name evidence="5" type="ORF">SAMN04490201_0500</name>
</gene>
<dbReference type="CDD" id="cd17282">
    <property type="entry name" value="RMtype1_S_Eco16444ORF1681_TRD1-CR1_like"/>
    <property type="match status" value="1"/>
</dbReference>
<organism evidence="5 6">
    <name type="scientific">Pseudomonas psychrophila</name>
    <dbReference type="NCBI Taxonomy" id="122355"/>
    <lineage>
        <taxon>Bacteria</taxon>
        <taxon>Pseudomonadati</taxon>
        <taxon>Pseudomonadota</taxon>
        <taxon>Gammaproteobacteria</taxon>
        <taxon>Pseudomonadales</taxon>
        <taxon>Pseudomonadaceae</taxon>
        <taxon>Pseudomonas</taxon>
    </lineage>
</organism>
<dbReference type="InterPro" id="IPR000055">
    <property type="entry name" value="Restrct_endonuc_typeI_TRD"/>
</dbReference>
<dbReference type="PANTHER" id="PTHR30408">
    <property type="entry name" value="TYPE-1 RESTRICTION ENZYME ECOKI SPECIFICITY PROTEIN"/>
    <property type="match status" value="1"/>
</dbReference>
<feature type="domain" description="Type I restriction modification DNA specificity" evidence="4">
    <location>
        <begin position="3"/>
        <end position="178"/>
    </location>
</feature>
<protein>
    <submittedName>
        <fullName evidence="5">Type I restriction enzyme, S subunit</fullName>
    </submittedName>
</protein>
<dbReference type="Gene3D" id="3.90.220.20">
    <property type="entry name" value="DNA methylase specificity domains"/>
    <property type="match status" value="2"/>
</dbReference>
<proteinExistence type="inferred from homology"/>
<keyword evidence="6" id="KW-1185">Reference proteome</keyword>
<dbReference type="EMBL" id="LT629795">
    <property type="protein sequence ID" value="SDU17251.1"/>
    <property type="molecule type" value="Genomic_DNA"/>
</dbReference>
<evidence type="ECO:0000256" key="3">
    <source>
        <dbReference type="ARBA" id="ARBA00023125"/>
    </source>
</evidence>
<dbReference type="Proteomes" id="UP000182058">
    <property type="component" value="Chromosome I"/>
</dbReference>
<sequence length="391" mass="42799">MSWPRVKLGELCSVVTKGTTPTSVGLSFSERGIPFLRVQNISNNNVSLDDALYIDHSSHDTLGRSKIRPGDFLLTIAGTIGRTAIVPKNFPESNCNQAVAILRLDEDKLWPKFLLHWLSTDDAIGQISGRKVTATISNLSLGQIRELEVPLPPLPEQKRIAAILDQADAIRGKRQQAIQLADDFLRAVFLEMFGDPVTNPMGWKLLPFSTVGTLDRGKSRHRPRNDPALLEGPHPLIQTGEVANSRGYIKEYSATYSDLGLAQSKKWDVGTLCITIAANIAKTGILTFPACFPDSVVGFIPNENVTVEFVQHWLGFLQKNLEANAPQAAQKNINLEILRGLLIPVPPIVEQKKFSAVVTSILAVEGKIASSSCELRSAFDALCQKAFSGRL</sequence>
<dbReference type="PANTHER" id="PTHR30408:SF12">
    <property type="entry name" value="TYPE I RESTRICTION ENZYME MJAVIII SPECIFICITY SUBUNIT"/>
    <property type="match status" value="1"/>
</dbReference>
<dbReference type="Pfam" id="PF01420">
    <property type="entry name" value="Methylase_S"/>
    <property type="match status" value="2"/>
</dbReference>
<dbReference type="RefSeq" id="WP_048352288.1">
    <property type="nucleotide sequence ID" value="NZ_CP049044.1"/>
</dbReference>
<comment type="similarity">
    <text evidence="1">Belongs to the type-I restriction system S methylase family.</text>
</comment>
<evidence type="ECO:0000256" key="1">
    <source>
        <dbReference type="ARBA" id="ARBA00010923"/>
    </source>
</evidence>
<dbReference type="GeneID" id="96618235"/>
<name>A0ABY0VF80_9PSED</name>
<evidence type="ECO:0000313" key="6">
    <source>
        <dbReference type="Proteomes" id="UP000182058"/>
    </source>
</evidence>
<dbReference type="InterPro" id="IPR044946">
    <property type="entry name" value="Restrct_endonuc_typeI_TRD_sf"/>
</dbReference>
<evidence type="ECO:0000313" key="5">
    <source>
        <dbReference type="EMBL" id="SDU17251.1"/>
    </source>
</evidence>
<evidence type="ECO:0000256" key="2">
    <source>
        <dbReference type="ARBA" id="ARBA00022747"/>
    </source>
</evidence>
<keyword evidence="3" id="KW-0238">DNA-binding</keyword>
<evidence type="ECO:0000259" key="4">
    <source>
        <dbReference type="Pfam" id="PF01420"/>
    </source>
</evidence>
<accession>A0ABY0VF80</accession>
<dbReference type="SUPFAM" id="SSF116734">
    <property type="entry name" value="DNA methylase specificity domain"/>
    <property type="match status" value="2"/>
</dbReference>